<comment type="caution">
    <text evidence="1">The sequence shown here is derived from an EMBL/GenBank/DDBJ whole genome shotgun (WGS) entry which is preliminary data.</text>
</comment>
<gene>
    <name evidence="1" type="primary">Acey_s0092.g2601</name>
    <name evidence="1" type="ORF">Y032_0092g2601</name>
</gene>
<evidence type="ECO:0000313" key="2">
    <source>
        <dbReference type="Proteomes" id="UP000024635"/>
    </source>
</evidence>
<proteinExistence type="predicted"/>
<reference evidence="2" key="1">
    <citation type="journal article" date="2015" name="Nat. Genet.">
        <title>The genome and transcriptome of the zoonotic hookworm Ancylostoma ceylanicum identify infection-specific gene families.</title>
        <authorList>
            <person name="Schwarz E.M."/>
            <person name="Hu Y."/>
            <person name="Antoshechkin I."/>
            <person name="Miller M.M."/>
            <person name="Sternberg P.W."/>
            <person name="Aroian R.V."/>
        </authorList>
    </citation>
    <scope>NUCLEOTIDE SEQUENCE</scope>
    <source>
        <strain evidence="2">HY135</strain>
    </source>
</reference>
<evidence type="ECO:0000313" key="1">
    <source>
        <dbReference type="EMBL" id="EYC03746.1"/>
    </source>
</evidence>
<accession>A0A016TM09</accession>
<dbReference type="EMBL" id="JARK01001428">
    <property type="protein sequence ID" value="EYC03746.1"/>
    <property type="molecule type" value="Genomic_DNA"/>
</dbReference>
<dbReference type="OrthoDB" id="10616934at2759"/>
<organism evidence="1 2">
    <name type="scientific">Ancylostoma ceylanicum</name>
    <dbReference type="NCBI Taxonomy" id="53326"/>
    <lineage>
        <taxon>Eukaryota</taxon>
        <taxon>Metazoa</taxon>
        <taxon>Ecdysozoa</taxon>
        <taxon>Nematoda</taxon>
        <taxon>Chromadorea</taxon>
        <taxon>Rhabditida</taxon>
        <taxon>Rhabditina</taxon>
        <taxon>Rhabditomorpha</taxon>
        <taxon>Strongyloidea</taxon>
        <taxon>Ancylostomatidae</taxon>
        <taxon>Ancylostomatinae</taxon>
        <taxon>Ancylostoma</taxon>
    </lineage>
</organism>
<dbReference type="AlphaFoldDB" id="A0A016TM09"/>
<name>A0A016TM09_9BILA</name>
<keyword evidence="2" id="KW-1185">Reference proteome</keyword>
<protein>
    <submittedName>
        <fullName evidence="1">Uncharacterized protein</fullName>
    </submittedName>
</protein>
<sequence length="117" mass="13609">MELHMANQEQEVYEGPNNGGARQYMAEALATKHGKHSAMCYRIPGTDETYTFTFKRISKDHQLYQCQQCKSKGKWTGIRCRAKYRVHQTPSRLESILCPFQAFGRNLACMYLYLEMS</sequence>
<dbReference type="Proteomes" id="UP000024635">
    <property type="component" value="Unassembled WGS sequence"/>
</dbReference>